<evidence type="ECO:0000313" key="2">
    <source>
        <dbReference type="EMBL" id="KAF2219403.1"/>
    </source>
</evidence>
<reference evidence="3" key="1">
    <citation type="journal article" date="2020" name="Stud. Mycol.">
        <title>101 Dothideomycetes genomes: A test case for predicting lifestyles and emergence of pathogens.</title>
        <authorList>
            <person name="Haridas S."/>
            <person name="Albert R."/>
            <person name="Binder M."/>
            <person name="Bloem J."/>
            <person name="LaButti K."/>
            <person name="Salamov A."/>
            <person name="Andreopoulos B."/>
            <person name="Baker S."/>
            <person name="Barry K."/>
            <person name="Bills G."/>
            <person name="Bluhm B."/>
            <person name="Cannon C."/>
            <person name="Castanera R."/>
            <person name="Culley D."/>
            <person name="Daum C."/>
            <person name="Ezra D."/>
            <person name="Gonzalez J."/>
            <person name="Henrissat B."/>
            <person name="Kuo A."/>
            <person name="Liang C."/>
            <person name="Lipzen A."/>
            <person name="Lutzoni F."/>
            <person name="Magnuson J."/>
            <person name="Mondo S."/>
            <person name="Nolan M."/>
            <person name="Ohm R."/>
            <person name="Pangilinan J."/>
            <person name="Park H.-J."/>
            <person name="Ramirez L."/>
            <person name="Alfaro M."/>
            <person name="Sun H."/>
            <person name="Tritt A."/>
            <person name="Yoshinaga Y."/>
            <person name="Zwiers L.-H."/>
            <person name="Turgeon B."/>
            <person name="Goodwin S."/>
            <person name="Spatafora J."/>
            <person name="Crous P."/>
            <person name="Grigoriev I."/>
        </authorList>
    </citation>
    <scope>NUCLEOTIDE SEQUENCE [LARGE SCALE GENOMIC DNA]</scope>
    <source>
        <strain evidence="3">CECT 20119</strain>
    </source>
</reference>
<feature type="region of interest" description="Disordered" evidence="1">
    <location>
        <begin position="1"/>
        <end position="36"/>
    </location>
</feature>
<proteinExistence type="predicted"/>
<dbReference type="EMBL" id="ML992516">
    <property type="protein sequence ID" value="KAF2219403.1"/>
    <property type="molecule type" value="Genomic_DNA"/>
</dbReference>
<dbReference type="AlphaFoldDB" id="A0A6A6G1A2"/>
<name>A0A6A6G1A2_9PEZI</name>
<evidence type="ECO:0000313" key="3">
    <source>
        <dbReference type="Proteomes" id="UP000799538"/>
    </source>
</evidence>
<feature type="compositionally biased region" description="Polar residues" evidence="1">
    <location>
        <begin position="26"/>
        <end position="35"/>
    </location>
</feature>
<protein>
    <submittedName>
        <fullName evidence="2">Uncharacterized protein</fullName>
    </submittedName>
</protein>
<gene>
    <name evidence="2" type="ORF">BDZ85DRAFT_268400</name>
</gene>
<organism evidence="2 3">
    <name type="scientific">Elsinoe ampelina</name>
    <dbReference type="NCBI Taxonomy" id="302913"/>
    <lineage>
        <taxon>Eukaryota</taxon>
        <taxon>Fungi</taxon>
        <taxon>Dikarya</taxon>
        <taxon>Ascomycota</taxon>
        <taxon>Pezizomycotina</taxon>
        <taxon>Dothideomycetes</taxon>
        <taxon>Dothideomycetidae</taxon>
        <taxon>Myriangiales</taxon>
        <taxon>Elsinoaceae</taxon>
        <taxon>Elsinoe</taxon>
    </lineage>
</organism>
<evidence type="ECO:0000256" key="1">
    <source>
        <dbReference type="SAM" id="MobiDB-lite"/>
    </source>
</evidence>
<dbReference type="Proteomes" id="UP000799538">
    <property type="component" value="Unassembled WGS sequence"/>
</dbReference>
<sequence>MTQFHDKGYVLGSSLKSKPSEDISHMSWTGSTSERPQLPPSRVLITAALASASTYLICVGHQVRLLICAAINFTEQDHVTAPDRGIGGPYMPCGKGL</sequence>
<accession>A0A6A6G1A2</accession>
<keyword evidence="3" id="KW-1185">Reference proteome</keyword>